<proteinExistence type="inferred from homology"/>
<feature type="domain" description="ABC transporter" evidence="9">
    <location>
        <begin position="466"/>
        <end position="675"/>
    </location>
</feature>
<dbReference type="Pfam" id="PF06472">
    <property type="entry name" value="ABC_membrane_2"/>
    <property type="match status" value="1"/>
</dbReference>
<dbReference type="Proteomes" id="UP000241890">
    <property type="component" value="Unassembled WGS sequence"/>
</dbReference>
<keyword evidence="3" id="KW-0812">Transmembrane</keyword>
<dbReference type="SUPFAM" id="SSF52540">
    <property type="entry name" value="P-loop containing nucleoside triphosphate hydrolases"/>
    <property type="match status" value="1"/>
</dbReference>
<keyword evidence="5 10" id="KW-0067">ATP-binding</keyword>
<protein>
    <submittedName>
        <fullName evidence="10">ABC efflux transporter ATP-binding protein</fullName>
    </submittedName>
</protein>
<gene>
    <name evidence="10" type="ORF">FCC1311_098331</name>
</gene>
<evidence type="ECO:0000256" key="5">
    <source>
        <dbReference type="ARBA" id="ARBA00022840"/>
    </source>
</evidence>
<evidence type="ECO:0000259" key="9">
    <source>
        <dbReference type="PROSITE" id="PS50893"/>
    </source>
</evidence>
<dbReference type="InterPro" id="IPR017871">
    <property type="entry name" value="ABC_transporter-like_CS"/>
</dbReference>
<reference evidence="10 11" key="1">
    <citation type="submission" date="2017-12" db="EMBL/GenBank/DDBJ databases">
        <title>Sequencing, de novo assembly and annotation of complete genome of a new Thraustochytrid species, strain FCC1311.</title>
        <authorList>
            <person name="Sedici K."/>
            <person name="Godart F."/>
            <person name="Aiese Cigliano R."/>
            <person name="Sanseverino W."/>
            <person name="Barakat M."/>
            <person name="Ortet P."/>
            <person name="Marechal E."/>
            <person name="Cagnac O."/>
            <person name="Amato A."/>
        </authorList>
    </citation>
    <scope>NUCLEOTIDE SEQUENCE [LARGE SCALE GENOMIC DNA]</scope>
</reference>
<dbReference type="Gene3D" id="3.40.50.300">
    <property type="entry name" value="P-loop containing nucleotide triphosphate hydrolases"/>
    <property type="match status" value="1"/>
</dbReference>
<evidence type="ECO:0000256" key="6">
    <source>
        <dbReference type="ARBA" id="ARBA00022989"/>
    </source>
</evidence>
<feature type="region of interest" description="Disordered" evidence="8">
    <location>
        <begin position="21"/>
        <end position="47"/>
    </location>
</feature>
<dbReference type="InterPro" id="IPR027417">
    <property type="entry name" value="P-loop_NTPase"/>
</dbReference>
<dbReference type="AlphaFoldDB" id="A0A2R5GA23"/>
<keyword evidence="2" id="KW-0813">Transport</keyword>
<dbReference type="InParanoid" id="A0A2R5GA23"/>
<evidence type="ECO:0000313" key="10">
    <source>
        <dbReference type="EMBL" id="GBG27872.1"/>
    </source>
</evidence>
<organism evidence="10 11">
    <name type="scientific">Hondaea fermentalgiana</name>
    <dbReference type="NCBI Taxonomy" id="2315210"/>
    <lineage>
        <taxon>Eukaryota</taxon>
        <taxon>Sar</taxon>
        <taxon>Stramenopiles</taxon>
        <taxon>Bigyra</taxon>
        <taxon>Labyrinthulomycetes</taxon>
        <taxon>Thraustochytrida</taxon>
        <taxon>Thraustochytriidae</taxon>
        <taxon>Hondaea</taxon>
    </lineage>
</organism>
<evidence type="ECO:0000256" key="4">
    <source>
        <dbReference type="ARBA" id="ARBA00022741"/>
    </source>
</evidence>
<feature type="compositionally biased region" description="Basic and acidic residues" evidence="8">
    <location>
        <begin position="360"/>
        <end position="373"/>
    </location>
</feature>
<keyword evidence="6" id="KW-1133">Transmembrane helix</keyword>
<keyword evidence="4" id="KW-0547">Nucleotide-binding</keyword>
<dbReference type="CDD" id="cd03223">
    <property type="entry name" value="ABCD_peroxisomal_ALDP"/>
    <property type="match status" value="1"/>
</dbReference>
<dbReference type="InterPro" id="IPR011527">
    <property type="entry name" value="ABC1_TM_dom"/>
</dbReference>
<evidence type="ECO:0000256" key="7">
    <source>
        <dbReference type="ARBA" id="ARBA00023136"/>
    </source>
</evidence>
<feature type="region of interest" description="Disordered" evidence="8">
    <location>
        <begin position="340"/>
        <end position="380"/>
    </location>
</feature>
<comment type="similarity">
    <text evidence="1">Belongs to the ABC transporter superfamily. ABCD family. Peroxisomal fatty acyl CoA transporter (TC 3.A.1.203) subfamily.</text>
</comment>
<evidence type="ECO:0000256" key="8">
    <source>
        <dbReference type="SAM" id="MobiDB-lite"/>
    </source>
</evidence>
<dbReference type="PANTHER" id="PTHR11384:SF59">
    <property type="entry name" value="LYSOSOMAL COBALAMIN TRANSPORTER ABCD4"/>
    <property type="match status" value="1"/>
</dbReference>
<dbReference type="OrthoDB" id="422637at2759"/>
<dbReference type="InterPro" id="IPR050835">
    <property type="entry name" value="ABC_transporter_sub-D"/>
</dbReference>
<dbReference type="GO" id="GO:0016020">
    <property type="term" value="C:membrane"/>
    <property type="evidence" value="ECO:0007669"/>
    <property type="project" value="InterPro"/>
</dbReference>
<accession>A0A2R5GA23</accession>
<dbReference type="Pfam" id="PF00005">
    <property type="entry name" value="ABC_tran"/>
    <property type="match status" value="1"/>
</dbReference>
<feature type="compositionally biased region" description="Basic residues" evidence="8">
    <location>
        <begin position="341"/>
        <end position="359"/>
    </location>
</feature>
<dbReference type="GO" id="GO:0005524">
    <property type="term" value="F:ATP binding"/>
    <property type="evidence" value="ECO:0007669"/>
    <property type="project" value="UniProtKB-KW"/>
</dbReference>
<sequence>METAARWVAVARLFWLQEEQGQGQGQDKEQKARGDKSRSLSGKPSHRLVRPRKEAWLRLAAVLALQIVRGKAATVLAAATRDVLTAAGTDHFSATLTRKLGLLLLLSPLDAFYEHVLRGLRAAWSTCLTSRLLRDYVDLACARLRPPEDLRDGTDHDPAEDGHDELSIDQHVAEGVDKFVNLSLDLLLESVQAAIHLYFFTRMLTGPSRSLATTSQRLAVLGTASTLFVGKSLPSLYRLEREATNDFRYALTRVLDNAESIAFYDGAAQEVETLRDRHLTKLSRGWERSQQRDLVQMFSSTFRKVAGLLPFYLVLAQAGSSVSGSTSAEAAAAEALLPAHGHSHASSHGHSHASAHAHAHAHDHSHACSHGDDNGSAESPASVSSQLAAVLQASEAFDEVLFHLMILAENINDFSRLKAVTDQLHGMLRSSKDSHLDELEKAKVGNRERGASLIERTPQSSSDAWLELNEVTLQYRDRVLVSRLNIVLQGTDRLLITGGSGFGKTSLLRCIQGLAMNGAAGTITRPFKDDIMFIPQQPYMTLGSLREQLFYPTPRDEVPQHRDAEAMRVLHVVGLSHLEGRCPEGLDTVLRWSDELSVGEQQRIAFCRISLRKPRFVFLDEATSALDMAAEARMHQLLASSCQAYVSVGHRVTIESFHSHKLTLHGAGRWDMSRIAK</sequence>
<name>A0A2R5GA23_9STRA</name>
<dbReference type="GO" id="GO:0140359">
    <property type="term" value="F:ABC-type transporter activity"/>
    <property type="evidence" value="ECO:0007669"/>
    <property type="project" value="InterPro"/>
</dbReference>
<dbReference type="SMART" id="SM00382">
    <property type="entry name" value="AAA"/>
    <property type="match status" value="1"/>
</dbReference>
<dbReference type="GO" id="GO:0016887">
    <property type="term" value="F:ATP hydrolysis activity"/>
    <property type="evidence" value="ECO:0007669"/>
    <property type="project" value="InterPro"/>
</dbReference>
<dbReference type="PROSITE" id="PS00211">
    <property type="entry name" value="ABC_TRANSPORTER_1"/>
    <property type="match status" value="1"/>
</dbReference>
<keyword evidence="11" id="KW-1185">Reference proteome</keyword>
<evidence type="ECO:0000256" key="2">
    <source>
        <dbReference type="ARBA" id="ARBA00022448"/>
    </source>
</evidence>
<dbReference type="EMBL" id="BEYU01000036">
    <property type="protein sequence ID" value="GBG27872.1"/>
    <property type="molecule type" value="Genomic_DNA"/>
</dbReference>
<keyword evidence="7" id="KW-0472">Membrane</keyword>
<dbReference type="PANTHER" id="PTHR11384">
    <property type="entry name" value="ATP-BINDING CASSETTE, SUB-FAMILY D MEMBER"/>
    <property type="match status" value="1"/>
</dbReference>
<dbReference type="InterPro" id="IPR003593">
    <property type="entry name" value="AAA+_ATPase"/>
</dbReference>
<dbReference type="InterPro" id="IPR003439">
    <property type="entry name" value="ABC_transporter-like_ATP-bd"/>
</dbReference>
<evidence type="ECO:0000313" key="11">
    <source>
        <dbReference type="Proteomes" id="UP000241890"/>
    </source>
</evidence>
<evidence type="ECO:0000256" key="3">
    <source>
        <dbReference type="ARBA" id="ARBA00022692"/>
    </source>
</evidence>
<feature type="compositionally biased region" description="Basic and acidic residues" evidence="8">
    <location>
        <begin position="26"/>
        <end position="38"/>
    </location>
</feature>
<comment type="caution">
    <text evidence="10">The sequence shown here is derived from an EMBL/GenBank/DDBJ whole genome shotgun (WGS) entry which is preliminary data.</text>
</comment>
<evidence type="ECO:0000256" key="1">
    <source>
        <dbReference type="ARBA" id="ARBA00008575"/>
    </source>
</evidence>
<dbReference type="PROSITE" id="PS50893">
    <property type="entry name" value="ABC_TRANSPORTER_2"/>
    <property type="match status" value="1"/>
</dbReference>